<dbReference type="GO" id="GO:0006654">
    <property type="term" value="P:phosphatidic acid biosynthetic process"/>
    <property type="evidence" value="ECO:0007669"/>
    <property type="project" value="TreeGrafter"/>
</dbReference>
<evidence type="ECO:0000256" key="3">
    <source>
        <dbReference type="ARBA" id="ARBA00023315"/>
    </source>
</evidence>
<sequence>MKKAICGFIYYKLLGWKTKVSVPDYDKYIICAAPHTTNWDLFIGKLFMGAIGRETGFMMKKDWFFWPLGPIFRWMGGIPVDRSRKTSLVDQMIKIAKSSQKFHLAITPEGTRKANPNWKKGFYYIAQGAGLPIILVAIDYEKKCITAEKVIHPSGDLDKDMREIKLYYKNFKGKYPENFSIGKVE</sequence>
<keyword evidence="3 5" id="KW-0012">Acyltransferase</keyword>
<dbReference type="GO" id="GO:0003841">
    <property type="term" value="F:1-acylglycerol-3-phosphate O-acyltransferase activity"/>
    <property type="evidence" value="ECO:0007669"/>
    <property type="project" value="TreeGrafter"/>
</dbReference>
<dbReference type="InterPro" id="IPR002123">
    <property type="entry name" value="Plipid/glycerol_acylTrfase"/>
</dbReference>
<evidence type="ECO:0000313" key="6">
    <source>
        <dbReference type="Proteomes" id="UP000027661"/>
    </source>
</evidence>
<dbReference type="SMART" id="SM00563">
    <property type="entry name" value="PlsC"/>
    <property type="match status" value="1"/>
</dbReference>
<gene>
    <name evidence="5" type="ORF">M099_1012</name>
</gene>
<accession>A0A069SUT1</accession>
<dbReference type="RefSeq" id="WP_005848615.1">
    <property type="nucleotide sequence ID" value="NZ_JNHM01000012.1"/>
</dbReference>
<protein>
    <submittedName>
        <fullName evidence="5">Acyltransferase family protein</fullName>
    </submittedName>
</protein>
<organism evidence="5 6">
    <name type="scientific">Phocaeicola vulgatus str. 3975 RP4</name>
    <dbReference type="NCBI Taxonomy" id="1339352"/>
    <lineage>
        <taxon>Bacteria</taxon>
        <taxon>Pseudomonadati</taxon>
        <taxon>Bacteroidota</taxon>
        <taxon>Bacteroidia</taxon>
        <taxon>Bacteroidales</taxon>
        <taxon>Bacteroidaceae</taxon>
        <taxon>Phocaeicola</taxon>
    </lineage>
</organism>
<evidence type="ECO:0000259" key="4">
    <source>
        <dbReference type="SMART" id="SM00563"/>
    </source>
</evidence>
<dbReference type="PATRIC" id="fig|1339352.3.peg.979"/>
<evidence type="ECO:0000256" key="1">
    <source>
        <dbReference type="ARBA" id="ARBA00005189"/>
    </source>
</evidence>
<dbReference type="Proteomes" id="UP000027661">
    <property type="component" value="Unassembled WGS sequence"/>
</dbReference>
<evidence type="ECO:0000256" key="2">
    <source>
        <dbReference type="ARBA" id="ARBA00022679"/>
    </source>
</evidence>
<dbReference type="AlphaFoldDB" id="A0A069SUT1"/>
<dbReference type="EMBL" id="JNHM01000012">
    <property type="protein sequence ID" value="KDS55715.1"/>
    <property type="molecule type" value="Genomic_DNA"/>
</dbReference>
<evidence type="ECO:0000313" key="5">
    <source>
        <dbReference type="EMBL" id="KDS55715.1"/>
    </source>
</evidence>
<keyword evidence="2 5" id="KW-0808">Transferase</keyword>
<comment type="pathway">
    <text evidence="1">Lipid metabolism.</text>
</comment>
<dbReference type="SMR" id="A0A069SUT1"/>
<dbReference type="Pfam" id="PF01553">
    <property type="entry name" value="Acyltransferase"/>
    <property type="match status" value="1"/>
</dbReference>
<comment type="caution">
    <text evidence="5">The sequence shown here is derived from an EMBL/GenBank/DDBJ whole genome shotgun (WGS) entry which is preliminary data.</text>
</comment>
<feature type="domain" description="Phospholipid/glycerol acyltransferase" evidence="4">
    <location>
        <begin position="29"/>
        <end position="141"/>
    </location>
</feature>
<dbReference type="SUPFAM" id="SSF69593">
    <property type="entry name" value="Glycerol-3-phosphate (1)-acyltransferase"/>
    <property type="match status" value="1"/>
</dbReference>
<reference evidence="5 6" key="1">
    <citation type="submission" date="2014-04" db="EMBL/GenBank/DDBJ databases">
        <authorList>
            <person name="Sears C."/>
            <person name="Carroll K."/>
            <person name="Sack B.R."/>
            <person name="Qadri F."/>
            <person name="Myers L.L."/>
            <person name="Chung G.-T."/>
            <person name="Escheverria P."/>
            <person name="Fraser C.M."/>
            <person name="Sadzewicz L."/>
            <person name="Shefchek K.A."/>
            <person name="Tallon L."/>
            <person name="Das S.P."/>
            <person name="Daugherty S."/>
            <person name="Mongodin E.F."/>
        </authorList>
    </citation>
    <scope>NUCLEOTIDE SEQUENCE [LARGE SCALE GENOMIC DNA]</scope>
    <source>
        <strain evidence="5 6">3975 RP4</strain>
    </source>
</reference>
<dbReference type="PANTHER" id="PTHR10434">
    <property type="entry name" value="1-ACYL-SN-GLYCEROL-3-PHOSPHATE ACYLTRANSFERASE"/>
    <property type="match status" value="1"/>
</dbReference>
<dbReference type="PANTHER" id="PTHR10434:SF9">
    <property type="entry name" value="PHOSPHOLIPID_GLYCEROL ACYLTRANSFERASE DOMAIN-CONTAINING PROTEIN"/>
    <property type="match status" value="1"/>
</dbReference>
<dbReference type="CDD" id="cd07988">
    <property type="entry name" value="LPLAT_ABO13168-like"/>
    <property type="match status" value="1"/>
</dbReference>
<name>A0A069SUT1_PHOVU</name>
<proteinExistence type="predicted"/>